<dbReference type="OrthoDB" id="5689at2759"/>
<accession>A0A165AU15</accession>
<sequence length="208" mass="23200">MALATTGEYTIRLAEAGEAEELTTFINKIFSDAAVWTGAGLILKQRITLEEVHAFLADPYSAFLVARSTTPTRLLLGCAHMYIPPSERPHNPEKDERIALASMLAVSPGLQSRGLGLELVKRCLVYAAQAWGATHAETQVFESQESLMAWYERYGFVRQPGLNETHESNRRRLLNPTGERGRYAVLRISLDKHTLAKFDTHTSQTAKL</sequence>
<dbReference type="Pfam" id="PF00583">
    <property type="entry name" value="Acetyltransf_1"/>
    <property type="match status" value="1"/>
</dbReference>
<organism evidence="2 3">
    <name type="scientific">Exidia glandulosa HHB12029</name>
    <dbReference type="NCBI Taxonomy" id="1314781"/>
    <lineage>
        <taxon>Eukaryota</taxon>
        <taxon>Fungi</taxon>
        <taxon>Dikarya</taxon>
        <taxon>Basidiomycota</taxon>
        <taxon>Agaricomycotina</taxon>
        <taxon>Agaricomycetes</taxon>
        <taxon>Auriculariales</taxon>
        <taxon>Exidiaceae</taxon>
        <taxon>Exidia</taxon>
    </lineage>
</organism>
<keyword evidence="3" id="KW-1185">Reference proteome</keyword>
<dbReference type="InterPro" id="IPR016181">
    <property type="entry name" value="Acyl_CoA_acyltransferase"/>
</dbReference>
<proteinExistence type="predicted"/>
<keyword evidence="2" id="KW-0012">Acyltransferase</keyword>
<dbReference type="STRING" id="1314781.A0A165AU15"/>
<dbReference type="EMBL" id="KV426626">
    <property type="protein sequence ID" value="KZV79411.1"/>
    <property type="molecule type" value="Genomic_DNA"/>
</dbReference>
<protein>
    <submittedName>
        <fullName evidence="2">Acyl-CoA N-acyltransferase</fullName>
    </submittedName>
</protein>
<reference evidence="2 3" key="1">
    <citation type="journal article" date="2016" name="Mol. Biol. Evol.">
        <title>Comparative Genomics of Early-Diverging Mushroom-Forming Fungi Provides Insights into the Origins of Lignocellulose Decay Capabilities.</title>
        <authorList>
            <person name="Nagy L.G."/>
            <person name="Riley R."/>
            <person name="Tritt A."/>
            <person name="Adam C."/>
            <person name="Daum C."/>
            <person name="Floudas D."/>
            <person name="Sun H."/>
            <person name="Yadav J.S."/>
            <person name="Pangilinan J."/>
            <person name="Larsson K.H."/>
            <person name="Matsuura K."/>
            <person name="Barry K."/>
            <person name="Labutti K."/>
            <person name="Kuo R."/>
            <person name="Ohm R.A."/>
            <person name="Bhattacharya S.S."/>
            <person name="Shirouzu T."/>
            <person name="Yoshinaga Y."/>
            <person name="Martin F.M."/>
            <person name="Grigoriev I.V."/>
            <person name="Hibbett D.S."/>
        </authorList>
    </citation>
    <scope>NUCLEOTIDE SEQUENCE [LARGE SCALE GENOMIC DNA]</scope>
    <source>
        <strain evidence="2 3">HHB12029</strain>
    </source>
</reference>
<name>A0A165AU15_EXIGL</name>
<dbReference type="Proteomes" id="UP000077266">
    <property type="component" value="Unassembled WGS sequence"/>
</dbReference>
<evidence type="ECO:0000313" key="2">
    <source>
        <dbReference type="EMBL" id="KZV79411.1"/>
    </source>
</evidence>
<keyword evidence="2" id="KW-0808">Transferase</keyword>
<dbReference type="Gene3D" id="3.40.630.30">
    <property type="match status" value="1"/>
</dbReference>
<dbReference type="InterPro" id="IPR000182">
    <property type="entry name" value="GNAT_dom"/>
</dbReference>
<dbReference type="GO" id="GO:0016747">
    <property type="term" value="F:acyltransferase activity, transferring groups other than amino-acyl groups"/>
    <property type="evidence" value="ECO:0007669"/>
    <property type="project" value="InterPro"/>
</dbReference>
<dbReference type="InParanoid" id="A0A165AU15"/>
<feature type="domain" description="N-acetyltransferase" evidence="1">
    <location>
        <begin position="9"/>
        <end position="179"/>
    </location>
</feature>
<dbReference type="SUPFAM" id="SSF55729">
    <property type="entry name" value="Acyl-CoA N-acyltransferases (Nat)"/>
    <property type="match status" value="1"/>
</dbReference>
<dbReference type="PROSITE" id="PS51186">
    <property type="entry name" value="GNAT"/>
    <property type="match status" value="1"/>
</dbReference>
<evidence type="ECO:0000259" key="1">
    <source>
        <dbReference type="PROSITE" id="PS51186"/>
    </source>
</evidence>
<evidence type="ECO:0000313" key="3">
    <source>
        <dbReference type="Proteomes" id="UP000077266"/>
    </source>
</evidence>
<dbReference type="AlphaFoldDB" id="A0A165AU15"/>
<gene>
    <name evidence="2" type="ORF">EXIGLDRAFT_471619</name>
</gene>